<name>A0A4Z0D677_9FIRM</name>
<organism evidence="1 2">
    <name type="scientific">Soehngenia longivitae</name>
    <dbReference type="NCBI Taxonomy" id="2562294"/>
    <lineage>
        <taxon>Bacteria</taxon>
        <taxon>Bacillati</taxon>
        <taxon>Bacillota</taxon>
        <taxon>Tissierellia</taxon>
        <taxon>Tissierellales</taxon>
        <taxon>Tissierellaceae</taxon>
        <taxon>Soehngenia</taxon>
    </lineage>
</organism>
<dbReference type="EMBL" id="SRIB01000005">
    <property type="protein sequence ID" value="TFZ40387.1"/>
    <property type="molecule type" value="Genomic_DNA"/>
</dbReference>
<protein>
    <submittedName>
        <fullName evidence="1">Uncharacterized protein</fullName>
    </submittedName>
</protein>
<dbReference type="PROSITE" id="PS51257">
    <property type="entry name" value="PROKAR_LIPOPROTEIN"/>
    <property type="match status" value="1"/>
</dbReference>
<dbReference type="RefSeq" id="WP_135270905.1">
    <property type="nucleotide sequence ID" value="NZ_SRIB01000005.1"/>
</dbReference>
<proteinExistence type="predicted"/>
<gene>
    <name evidence="1" type="ORF">E4100_04775</name>
</gene>
<accession>A0A4Z0D677</accession>
<comment type="caution">
    <text evidence="1">The sequence shown here is derived from an EMBL/GenBank/DDBJ whole genome shotgun (WGS) entry which is preliminary data.</text>
</comment>
<reference evidence="1 2" key="1">
    <citation type="submission" date="2019-03" db="EMBL/GenBank/DDBJ databases">
        <title>Draft genome sequence data and analysis of a Fermenting Bacterium, Soehngenia longevitae strain 1933PT, isolated from petroleum reservoir in Azerbaijan.</title>
        <authorList>
            <person name="Grouzdev D.S."/>
            <person name="Bidzhieva S.K."/>
            <person name="Sokolova D.S."/>
            <person name="Tourova T.P."/>
            <person name="Poltaraus A.B."/>
            <person name="Nazina T.N."/>
        </authorList>
    </citation>
    <scope>NUCLEOTIDE SEQUENCE [LARGE SCALE GENOMIC DNA]</scope>
    <source>
        <strain evidence="1 2">1933P</strain>
    </source>
</reference>
<sequence>MKSTKFIIFLFFLCISLTGCSRINSIFLTEYRAESKDVNFNIDKKILSTSYQNTSPRAEIINDRSENKILIYGGLTECSNVDVSRIKLEGSSLKIHLKIDKDTNSQLSVPQLTVTLADNISDLSSLNLDIIYDNYEPVKVNYNLNDIINKVKADFELYSPTSPDVKIINKEDKYLWIVSFENVFQKMNEEVPIINLDIYVDMQTGEIIKTNRTLVSSLIDYGDVLFHSYDNGFIYLNNVIDNSGNILTHNLYYYDLKLKTKKLILSTTTNITNAQMCSCSNNISFIDDQGNVYVYISKENIIKDIKELKGKSIDKLSWKNENELYLLDNSGESDSRIYIYNISEEKYSLHFHTNKNITNIKAYDESIIIEELLYPEKNNNIYLINESGELYYIDQGYKTSVINNETLAYLKFDESKNTNSLYIYDLNKNSLISSLDKDFVYFTQTSDSNILALENIGQSDFYQAYLIDLNNIVLTELGKVFGLKSFYDIEDDKIYMNSALPYDANSNPVIFTIKGSNLNK</sequence>
<dbReference type="OrthoDB" id="1947657at2"/>
<dbReference type="SUPFAM" id="SSF82171">
    <property type="entry name" value="DPP6 N-terminal domain-like"/>
    <property type="match status" value="1"/>
</dbReference>
<evidence type="ECO:0000313" key="2">
    <source>
        <dbReference type="Proteomes" id="UP000298381"/>
    </source>
</evidence>
<evidence type="ECO:0000313" key="1">
    <source>
        <dbReference type="EMBL" id="TFZ40387.1"/>
    </source>
</evidence>
<keyword evidence="2" id="KW-1185">Reference proteome</keyword>
<dbReference type="AlphaFoldDB" id="A0A4Z0D677"/>
<dbReference type="Proteomes" id="UP000298381">
    <property type="component" value="Unassembled WGS sequence"/>
</dbReference>